<dbReference type="SUPFAM" id="SSF102588">
    <property type="entry name" value="LmbE-like"/>
    <property type="match status" value="1"/>
</dbReference>
<dbReference type="Pfam" id="PF02585">
    <property type="entry name" value="PIG-L"/>
    <property type="match status" value="1"/>
</dbReference>
<dbReference type="GO" id="GO:0016787">
    <property type="term" value="F:hydrolase activity"/>
    <property type="evidence" value="ECO:0007669"/>
    <property type="project" value="UniProtKB-KW"/>
</dbReference>
<dbReference type="Gene3D" id="3.40.50.10320">
    <property type="entry name" value="LmbE-like"/>
    <property type="match status" value="1"/>
</dbReference>
<keyword evidence="2" id="KW-1185">Reference proteome</keyword>
<dbReference type="EMBL" id="JBCDNA010000001">
    <property type="protein sequence ID" value="MEL4454529.1"/>
    <property type="molecule type" value="Genomic_DNA"/>
</dbReference>
<dbReference type="InterPro" id="IPR024078">
    <property type="entry name" value="LmbE-like_dom_sf"/>
</dbReference>
<dbReference type="EC" id="3.5.1.-" evidence="1"/>
<dbReference type="PANTHER" id="PTHR12993:SF11">
    <property type="entry name" value="N-ACETYLGLUCOSAMINYL-PHOSPHATIDYLINOSITOL DE-N-ACETYLASE"/>
    <property type="match status" value="1"/>
</dbReference>
<dbReference type="Proteomes" id="UP001474120">
    <property type="component" value="Unassembled WGS sequence"/>
</dbReference>
<keyword evidence="1" id="KW-0378">Hydrolase</keyword>
<comment type="caution">
    <text evidence="1">The sequence shown here is derived from an EMBL/GenBank/DDBJ whole genome shotgun (WGS) entry which is preliminary data.</text>
</comment>
<accession>A0ABU9KYR5</accession>
<organism evidence="1 2">
    <name type="scientific">Lutimonas vermicola</name>
    <dbReference type="NCBI Taxonomy" id="414288"/>
    <lineage>
        <taxon>Bacteria</taxon>
        <taxon>Pseudomonadati</taxon>
        <taxon>Bacteroidota</taxon>
        <taxon>Flavobacteriia</taxon>
        <taxon>Flavobacteriales</taxon>
        <taxon>Flavobacteriaceae</taxon>
        <taxon>Lutimonas</taxon>
    </lineage>
</organism>
<evidence type="ECO:0000313" key="1">
    <source>
        <dbReference type="EMBL" id="MEL4454529.1"/>
    </source>
</evidence>
<evidence type="ECO:0000313" key="2">
    <source>
        <dbReference type="Proteomes" id="UP001474120"/>
    </source>
</evidence>
<gene>
    <name evidence="1" type="ORF">AABB81_01380</name>
</gene>
<sequence length="274" mass="30656">MKKLLICFTIVLGLLSGNTRGQQLSDEFEKNKNKTILAIFAHPDDEGYVTPIFAKYAKLGVNIQLVVVTDGSKGVTAHANIEAGDALTKVRKLETDCAAKTLGINPPVFLGYTDGTLASMGSMATLDDKIDSLFVKLRPDVVITFGPDGAYGHPDHRTVSNLVTEVYQKQGLASSNQLLYVGFSAESINQITGLKTDTGKWFKENIHTTDMKYLTYRVPYSKENYELARNSFYCHESQFTREEMDDLWLLLGAERYVYFRPWNGSAKIHDDVFE</sequence>
<dbReference type="PANTHER" id="PTHR12993">
    <property type="entry name" value="N-ACETYLGLUCOSAMINYL-PHOSPHATIDYLINOSITOL DE-N-ACETYLASE-RELATED"/>
    <property type="match status" value="1"/>
</dbReference>
<proteinExistence type="predicted"/>
<reference evidence="1 2" key="1">
    <citation type="submission" date="2024-04" db="EMBL/GenBank/DDBJ databases">
        <title>whole genome sequencing of Lutimonas vermicola strain IMCC1616.</title>
        <authorList>
            <person name="Bae S.S."/>
        </authorList>
    </citation>
    <scope>NUCLEOTIDE SEQUENCE [LARGE SCALE GENOMIC DNA]</scope>
    <source>
        <strain evidence="1 2">IMCC1616</strain>
    </source>
</reference>
<dbReference type="RefSeq" id="WP_342158090.1">
    <property type="nucleotide sequence ID" value="NZ_JBCDNA010000001.1"/>
</dbReference>
<name>A0ABU9KYR5_9FLAO</name>
<protein>
    <submittedName>
        <fullName evidence="1">PIG-L family deacetylase</fullName>
        <ecNumber evidence="1">3.5.1.-</ecNumber>
    </submittedName>
</protein>
<dbReference type="InterPro" id="IPR003737">
    <property type="entry name" value="GlcNAc_PI_deacetylase-related"/>
</dbReference>